<dbReference type="SMART" id="SM00343">
    <property type="entry name" value="ZnF_C2HC"/>
    <property type="match status" value="1"/>
</dbReference>
<feature type="compositionally biased region" description="Basic and acidic residues" evidence="3">
    <location>
        <begin position="26"/>
        <end position="41"/>
    </location>
</feature>
<evidence type="ECO:0000256" key="1">
    <source>
        <dbReference type="PROSITE-ProRule" id="PRU00047"/>
    </source>
</evidence>
<evidence type="ECO:0000256" key="3">
    <source>
        <dbReference type="SAM" id="MobiDB-lite"/>
    </source>
</evidence>
<dbReference type="InterPro" id="IPR021109">
    <property type="entry name" value="Peptidase_aspartic_dom_sf"/>
</dbReference>
<evidence type="ECO:0000259" key="4">
    <source>
        <dbReference type="PROSITE" id="PS50158"/>
    </source>
</evidence>
<dbReference type="InterPro" id="IPR001878">
    <property type="entry name" value="Znf_CCHC"/>
</dbReference>
<dbReference type="EMBL" id="CAUYUJ010021849">
    <property type="protein sequence ID" value="CAK0907413.1"/>
    <property type="molecule type" value="Genomic_DNA"/>
</dbReference>
<keyword evidence="1" id="KW-0863">Zinc-finger</keyword>
<keyword evidence="2" id="KW-0175">Coiled coil</keyword>
<feature type="compositionally biased region" description="Low complexity" evidence="3">
    <location>
        <begin position="1676"/>
        <end position="1690"/>
    </location>
</feature>
<dbReference type="Gene3D" id="2.40.70.10">
    <property type="entry name" value="Acid Proteases"/>
    <property type="match status" value="1"/>
</dbReference>
<evidence type="ECO:0000313" key="5">
    <source>
        <dbReference type="EMBL" id="CAK0907413.1"/>
    </source>
</evidence>
<accession>A0ABN9Y4F9</accession>
<feature type="coiled-coil region" evidence="2">
    <location>
        <begin position="127"/>
        <end position="175"/>
    </location>
</feature>
<feature type="region of interest" description="Disordered" evidence="3">
    <location>
        <begin position="1"/>
        <end position="46"/>
    </location>
</feature>
<evidence type="ECO:0000313" key="6">
    <source>
        <dbReference type="Proteomes" id="UP001189429"/>
    </source>
</evidence>
<evidence type="ECO:0000256" key="2">
    <source>
        <dbReference type="SAM" id="Coils"/>
    </source>
</evidence>
<keyword evidence="1" id="KW-0862">Zinc</keyword>
<name>A0ABN9Y4F9_9DINO</name>
<organism evidence="5 6">
    <name type="scientific">Prorocentrum cordatum</name>
    <dbReference type="NCBI Taxonomy" id="2364126"/>
    <lineage>
        <taxon>Eukaryota</taxon>
        <taxon>Sar</taxon>
        <taxon>Alveolata</taxon>
        <taxon>Dinophyceae</taxon>
        <taxon>Prorocentrales</taxon>
        <taxon>Prorocentraceae</taxon>
        <taxon>Prorocentrum</taxon>
    </lineage>
</organism>
<keyword evidence="1" id="KW-0479">Metal-binding</keyword>
<dbReference type="Pfam" id="PF00098">
    <property type="entry name" value="zf-CCHC"/>
    <property type="match status" value="1"/>
</dbReference>
<proteinExistence type="predicted"/>
<dbReference type="Proteomes" id="UP001189429">
    <property type="component" value="Unassembled WGS sequence"/>
</dbReference>
<feature type="domain" description="CCHC-type" evidence="4">
    <location>
        <begin position="1736"/>
        <end position="1751"/>
    </location>
</feature>
<comment type="caution">
    <text evidence="5">The sequence shown here is derived from an EMBL/GenBank/DDBJ whole genome shotgun (WGS) entry which is preliminary data.</text>
</comment>
<dbReference type="PROSITE" id="PS50158">
    <property type="entry name" value="ZF_CCHC"/>
    <property type="match status" value="1"/>
</dbReference>
<dbReference type="SUPFAM" id="SSF57756">
    <property type="entry name" value="Retrovirus zinc finger-like domains"/>
    <property type="match status" value="1"/>
</dbReference>
<keyword evidence="6" id="KW-1185">Reference proteome</keyword>
<reference evidence="5" key="1">
    <citation type="submission" date="2023-10" db="EMBL/GenBank/DDBJ databases">
        <authorList>
            <person name="Chen Y."/>
            <person name="Shah S."/>
            <person name="Dougan E. K."/>
            <person name="Thang M."/>
            <person name="Chan C."/>
        </authorList>
    </citation>
    <scope>NUCLEOTIDE SEQUENCE [LARGE SCALE GENOMIC DNA]</scope>
</reference>
<gene>
    <name evidence="5" type="ORF">PCOR1329_LOCUS82428</name>
</gene>
<dbReference type="Gene3D" id="4.10.60.10">
    <property type="entry name" value="Zinc finger, CCHC-type"/>
    <property type="match status" value="1"/>
</dbReference>
<dbReference type="InterPro" id="IPR036875">
    <property type="entry name" value="Znf_CCHC_sf"/>
</dbReference>
<protein>
    <recommendedName>
        <fullName evidence="4">CCHC-type domain-containing protein</fullName>
    </recommendedName>
</protein>
<feature type="region of interest" description="Disordered" evidence="3">
    <location>
        <begin position="1675"/>
        <end position="1727"/>
    </location>
</feature>
<sequence>MADAPPAATVPDGTFRRGSIQKHSQGHADADPPGGRGDRSRTPLPINESALDSFATVAYVQSLKDKLDSMEAAIRDTINASVSSAMGTATGPISAALAAAQAGTNGLSGKIEQEEGLAVGQQIDASRKSFQQQVDALTQRMGDIESRQDQADKAISQMSEQIAALQKALEVANKQPAQETLVGRDFDRDVDLTIVKVHADGLVTLDKAIEALTKWISDCGIEESRFKVQGHDTSVYFTIQFTGLPGPASRRVQKSFDSLRNRDGSWPRIRAPAIAGNGSVDLRVGPDRSPKQIKTEIVGKRIRRALERAFPTHTRRVDCAKGWISANWSPVLSYIFDVMKLRRLPTRTLPTLGITRAQIKDAIDDVVTPEMVLGAQEARQNRAQLLAFARKVSTELSMHSSLAPLLIFYNIHNYEIGNAAAMRTSTKINGDMHLARDNRSKIAPVVIGDFNFAAVGKLKPTEPSARASSDATETSKASARQWHGALKHLLEFEGSDAIHFCAETLVESTIDRCFCSITPSQMIQLAVASAAFSTPELLSCRRFSDHAAVLVSFAMRDLEDEKNQPIAQCIFKPLIFMQIAERAFSQTDLDKLPPPARLLQSTELPREVARAARDRTHEGNPGQGAVQLQRAKSIARAVWRQDCKLAVRPLRAHAKAQDILDISMDQIKLTDPASFEERASAIFRQDADQRRAAVDLARQRGRLPHAEARAQSQPLRRKSQLWNPIIKRLVLTGAKTITGTVTGPTERLQKLMEHWQPVFQGKTVDAGAAGIYFSRCAPKIDFNSYAPPDYDTLRRFARRSSPAPPGVQHHGRCDGRGGRPCGTSIAAWLHHRRNFGYDIRELDVESRVASADSDARSKLPVLVSLDIALAFPSFAHQFIRLALKAMGAPVAALNFFDSMWIASCAGLYVPLFYIRSGIVQGCGWSGILYAMGAACVVRDLEQQLELKGVMALMENLTGLALKPAKCRIIPLAGPVDDGLVSKLRDALVAIAPRFQEFNICDNLTYVGLLLGPGATEGLIYAKAFQKFRWRTKMHTASGAPSVGPAQLFKSRALPVLSYLAQCAPLPHESFKVENWVNASVLRSPSGAFRVKDWPGLQDRGARSPRPMQLATIAAIVRAATPTFHKFPESRKRLRKGLRQHGDDQTLPGVARAALHLSPPWWKTLPFVEAFRVIVPAETDHRYYPSALLAPALAAARAPLAAGKHARVQRMAHAAARSALGADEIGTFLAKMLMIELPDLVNTFENDSEVFDRVKIAMTKLPLSWDVANLALLDTSLENIERVVIACGTYHVLRLENSVDAETLRSAARIESEFLSSLLLHIKLFELDISAYWNSPEDQLLEVDLQIVMANEQQSGIKIPVWNGEASTLESFEEKVKLWVLGTKKDDRIYLGPRLVQAMDEDSQQWFEAKKVSLDDLVKEDGAEKVVEALKGVRGTVTMQEAVSKWREFMRGVCRHPGEGPKRWVSRFDIHLSKIGKALHAVCDDIPAQGFMHEFILGLILLDGTGLDPSEQAAVLATSGPKGNSYLYQDVKKALAEQWSEEQLASRDEQKGYKARKGAHAVFDDADELAAYAEEVYDEAHIDGFEEAADITESAMTAAEDLMTAALGEEPIGDEEQGEDALAAAASTHETNEWTETAFAASRTFVEARKLINEVKNARGYFPVVGLGAYDALPTQPAAGAGRGRAVSRGGPPRKGKGKDRGGVAGRGKGRGQSQKRPAALPKDSNSGTNDKFKGACLLCGEPGHKARDCPNRGNGGAQGERRRAFNSFVGAADGYSKKVEFEDVQDVFIGTVNDEGESKDGDEEGLDEFVAFSMDDCKGYALLDGGASRSVGGVEQLEYVNERLSEPMEVSPDKSLGFSFAGGDRADAPSRVTFNVKVLNDEAVSIYVLDRQSPVLLGIDMLKKYGLVIDYFHNTVYSHRFKREIPTRVLPSGHLALNLTALGNEASSAGSE</sequence>